<evidence type="ECO:0000256" key="3">
    <source>
        <dbReference type="ARBA" id="ARBA00023125"/>
    </source>
</evidence>
<feature type="DNA-binding region" description="H-T-H motif" evidence="5">
    <location>
        <begin position="46"/>
        <end position="65"/>
    </location>
</feature>
<protein>
    <submittedName>
        <fullName evidence="7">TetR/AcrR family transcriptional regulator</fullName>
    </submittedName>
</protein>
<keyword evidence="2" id="KW-0805">Transcription regulation</keyword>
<feature type="domain" description="HTH tetR-type" evidence="6">
    <location>
        <begin position="23"/>
        <end position="83"/>
    </location>
</feature>
<dbReference type="Proteomes" id="UP001160625">
    <property type="component" value="Unassembled WGS sequence"/>
</dbReference>
<dbReference type="RefSeq" id="WP_281044800.1">
    <property type="nucleotide sequence ID" value="NZ_JARYGZ010000001.1"/>
</dbReference>
<keyword evidence="3 5" id="KW-0238">DNA-binding</keyword>
<organism evidence="7 8">
    <name type="scientific">Sphingomonas oryzagri</name>
    <dbReference type="NCBI Taxonomy" id="3042314"/>
    <lineage>
        <taxon>Bacteria</taxon>
        <taxon>Pseudomonadati</taxon>
        <taxon>Pseudomonadota</taxon>
        <taxon>Alphaproteobacteria</taxon>
        <taxon>Sphingomonadales</taxon>
        <taxon>Sphingomonadaceae</taxon>
        <taxon>Sphingomonas</taxon>
    </lineage>
</organism>
<keyword evidence="1" id="KW-0678">Repressor</keyword>
<dbReference type="InterPro" id="IPR001647">
    <property type="entry name" value="HTH_TetR"/>
</dbReference>
<dbReference type="InterPro" id="IPR050109">
    <property type="entry name" value="HTH-type_TetR-like_transc_reg"/>
</dbReference>
<evidence type="ECO:0000259" key="6">
    <source>
        <dbReference type="PROSITE" id="PS50977"/>
    </source>
</evidence>
<evidence type="ECO:0000313" key="8">
    <source>
        <dbReference type="Proteomes" id="UP001160625"/>
    </source>
</evidence>
<dbReference type="EMBL" id="JARYGZ010000001">
    <property type="protein sequence ID" value="MDH7639534.1"/>
    <property type="molecule type" value="Genomic_DNA"/>
</dbReference>
<dbReference type="PANTHER" id="PTHR30055">
    <property type="entry name" value="HTH-TYPE TRANSCRIPTIONAL REGULATOR RUTR"/>
    <property type="match status" value="1"/>
</dbReference>
<evidence type="ECO:0000256" key="4">
    <source>
        <dbReference type="ARBA" id="ARBA00023163"/>
    </source>
</evidence>
<gene>
    <name evidence="7" type="ORF">QGN17_12415</name>
</gene>
<reference evidence="7" key="1">
    <citation type="submission" date="2023-04" db="EMBL/GenBank/DDBJ databases">
        <title>Sphingomonas sp. MAHUQ-71 isolated from rice field.</title>
        <authorList>
            <person name="Huq M.A."/>
        </authorList>
    </citation>
    <scope>NUCLEOTIDE SEQUENCE</scope>
    <source>
        <strain evidence="7">MAHUQ-71</strain>
    </source>
</reference>
<dbReference type="PANTHER" id="PTHR30055:SF228">
    <property type="entry name" value="TRANSCRIPTIONAL REGULATOR-RELATED"/>
    <property type="match status" value="1"/>
</dbReference>
<evidence type="ECO:0000256" key="5">
    <source>
        <dbReference type="PROSITE-ProRule" id="PRU00335"/>
    </source>
</evidence>
<evidence type="ECO:0000256" key="1">
    <source>
        <dbReference type="ARBA" id="ARBA00022491"/>
    </source>
</evidence>
<keyword evidence="8" id="KW-1185">Reference proteome</keyword>
<dbReference type="SUPFAM" id="SSF46689">
    <property type="entry name" value="Homeodomain-like"/>
    <property type="match status" value="1"/>
</dbReference>
<dbReference type="Pfam" id="PF00440">
    <property type="entry name" value="TetR_N"/>
    <property type="match status" value="1"/>
</dbReference>
<sequence length="207" mass="21965">MAQPADDAGRRLMLRPSYRRAPAERRQALIDATARSLAKHGAGGVSVRTIAGEAGVSPGLVTHHFEGVEPLIAATYRQVSERVGEALAAAVEAAGDDPRARLEAYVIGNFLPPVMDEELLGTWLGLLGLTKSMPLVSAAHAESYGGFRAAMERLLADCGGKGDHRLEAVAITALVDGLWLELCLDRSVFSAEEAAALARRWIDALLA</sequence>
<name>A0ABT6N2J1_9SPHN</name>
<dbReference type="InterPro" id="IPR036271">
    <property type="entry name" value="Tet_transcr_reg_TetR-rel_C_sf"/>
</dbReference>
<dbReference type="InterPro" id="IPR009057">
    <property type="entry name" value="Homeodomain-like_sf"/>
</dbReference>
<dbReference type="InterPro" id="IPR039538">
    <property type="entry name" value="BetI_C"/>
</dbReference>
<evidence type="ECO:0000256" key="2">
    <source>
        <dbReference type="ARBA" id="ARBA00023015"/>
    </source>
</evidence>
<evidence type="ECO:0000313" key="7">
    <source>
        <dbReference type="EMBL" id="MDH7639534.1"/>
    </source>
</evidence>
<accession>A0ABT6N2J1</accession>
<comment type="caution">
    <text evidence="7">The sequence shown here is derived from an EMBL/GenBank/DDBJ whole genome shotgun (WGS) entry which is preliminary data.</text>
</comment>
<keyword evidence="4" id="KW-0804">Transcription</keyword>
<dbReference type="PROSITE" id="PS50977">
    <property type="entry name" value="HTH_TETR_2"/>
    <property type="match status" value="1"/>
</dbReference>
<proteinExistence type="predicted"/>
<dbReference type="Pfam" id="PF13977">
    <property type="entry name" value="TetR_C_6"/>
    <property type="match status" value="1"/>
</dbReference>
<dbReference type="SUPFAM" id="SSF48498">
    <property type="entry name" value="Tetracyclin repressor-like, C-terminal domain"/>
    <property type="match status" value="1"/>
</dbReference>
<dbReference type="Gene3D" id="1.10.357.10">
    <property type="entry name" value="Tetracycline Repressor, domain 2"/>
    <property type="match status" value="1"/>
</dbReference>